<evidence type="ECO:0000256" key="1">
    <source>
        <dbReference type="SAM" id="SignalP"/>
    </source>
</evidence>
<dbReference type="EMBL" id="QLSV01000017">
    <property type="protein sequence ID" value="RAR46522.1"/>
    <property type="molecule type" value="Genomic_DNA"/>
</dbReference>
<name>A0A328WJI0_9FLAO</name>
<proteinExistence type="predicted"/>
<feature type="chain" id="PRO_5016400305" description="DUF6265 domain-containing protein" evidence="1">
    <location>
        <begin position="23"/>
        <end position="155"/>
    </location>
</feature>
<sequence length="155" mass="17932">MKNIFYIASILLFCCFSCQQNATTYAELEKANWFLGQWENETPEGTFSEEWIVENDSLLLGKSFFIKENDTLFSETVRLAQRENDLFYIVTVPNQNEAKPVEFKLTSSTSDYLVFENPTHDFPKKITYKLVMKDSLYAEISGDGKSQGFPFKKVN</sequence>
<comment type="caution">
    <text evidence="3">The sequence shown here is derived from an EMBL/GenBank/DDBJ whole genome shotgun (WGS) entry which is preliminary data.</text>
</comment>
<evidence type="ECO:0000313" key="3">
    <source>
        <dbReference type="EMBL" id="RAR46522.1"/>
    </source>
</evidence>
<dbReference type="RefSeq" id="WP_112087201.1">
    <property type="nucleotide sequence ID" value="NZ_QLSV01000017.1"/>
</dbReference>
<feature type="domain" description="DUF6265" evidence="2">
    <location>
        <begin position="32"/>
        <end position="141"/>
    </location>
</feature>
<gene>
    <name evidence="3" type="ORF">B0I10_11717</name>
</gene>
<dbReference type="Pfam" id="PF19780">
    <property type="entry name" value="DUF6265"/>
    <property type="match status" value="1"/>
</dbReference>
<feature type="signal peptide" evidence="1">
    <location>
        <begin position="1"/>
        <end position="22"/>
    </location>
</feature>
<evidence type="ECO:0000259" key="2">
    <source>
        <dbReference type="Pfam" id="PF19780"/>
    </source>
</evidence>
<keyword evidence="1" id="KW-0732">Signal</keyword>
<evidence type="ECO:0000313" key="4">
    <source>
        <dbReference type="Proteomes" id="UP000249518"/>
    </source>
</evidence>
<dbReference type="InterPro" id="IPR046232">
    <property type="entry name" value="DUF6265"/>
</dbReference>
<dbReference type="OrthoDB" id="5382295at2"/>
<protein>
    <recommendedName>
        <fullName evidence="2">DUF6265 domain-containing protein</fullName>
    </recommendedName>
</protein>
<dbReference type="AlphaFoldDB" id="A0A328WJI0"/>
<keyword evidence="4" id="KW-1185">Reference proteome</keyword>
<accession>A0A328WJI0</accession>
<reference evidence="3 4" key="1">
    <citation type="submission" date="2018-06" db="EMBL/GenBank/DDBJ databases">
        <title>Genomic Encyclopedia of Type Strains, Phase III (KMG-III): the genomes of soil and plant-associated and newly described type strains.</title>
        <authorList>
            <person name="Whitman W."/>
        </authorList>
    </citation>
    <scope>NUCLEOTIDE SEQUENCE [LARGE SCALE GENOMIC DNA]</scope>
    <source>
        <strain evidence="3 4">CGMCC 1.12504</strain>
    </source>
</reference>
<organism evidence="3 4">
    <name type="scientific">Flavobacterium lacus</name>
    <dbReference type="NCBI Taxonomy" id="1353778"/>
    <lineage>
        <taxon>Bacteria</taxon>
        <taxon>Pseudomonadati</taxon>
        <taxon>Bacteroidota</taxon>
        <taxon>Flavobacteriia</taxon>
        <taxon>Flavobacteriales</taxon>
        <taxon>Flavobacteriaceae</taxon>
        <taxon>Flavobacterium</taxon>
    </lineage>
</organism>
<dbReference type="Proteomes" id="UP000249518">
    <property type="component" value="Unassembled WGS sequence"/>
</dbReference>